<feature type="compositionally biased region" description="Basic and acidic residues" evidence="1">
    <location>
        <begin position="28"/>
        <end position="39"/>
    </location>
</feature>
<sequence length="106" mass="11667">MSSRGTDLVMTPTGKRFRNHLTPTANTSHRESLPSDPTKRSGPVVSSLEICSQSISSSSQVFFLQAAGDSKNIFQAQFTCRPRVSLEMYVACRLHHRNTLAARAVT</sequence>
<evidence type="ECO:0000313" key="3">
    <source>
        <dbReference type="Proteomes" id="UP001283361"/>
    </source>
</evidence>
<keyword evidence="3" id="KW-1185">Reference proteome</keyword>
<name>A0AAE0YWR6_9GAST</name>
<reference evidence="2" key="1">
    <citation type="journal article" date="2023" name="G3 (Bethesda)">
        <title>A reference genome for the long-term kleptoplast-retaining sea slug Elysia crispata morphotype clarki.</title>
        <authorList>
            <person name="Eastman K.E."/>
            <person name="Pendleton A.L."/>
            <person name="Shaikh M.A."/>
            <person name="Suttiyut T."/>
            <person name="Ogas R."/>
            <person name="Tomko P."/>
            <person name="Gavelis G."/>
            <person name="Widhalm J.R."/>
            <person name="Wisecaver J.H."/>
        </authorList>
    </citation>
    <scope>NUCLEOTIDE SEQUENCE</scope>
    <source>
        <strain evidence="2">ECLA1</strain>
    </source>
</reference>
<dbReference type="Proteomes" id="UP001283361">
    <property type="component" value="Unassembled WGS sequence"/>
</dbReference>
<protein>
    <submittedName>
        <fullName evidence="2">Uncharacterized protein</fullName>
    </submittedName>
</protein>
<comment type="caution">
    <text evidence="2">The sequence shown here is derived from an EMBL/GenBank/DDBJ whole genome shotgun (WGS) entry which is preliminary data.</text>
</comment>
<accession>A0AAE0YWR6</accession>
<feature type="region of interest" description="Disordered" evidence="1">
    <location>
        <begin position="1"/>
        <end position="42"/>
    </location>
</feature>
<dbReference type="AlphaFoldDB" id="A0AAE0YWR6"/>
<evidence type="ECO:0000313" key="2">
    <source>
        <dbReference type="EMBL" id="KAK3758467.1"/>
    </source>
</evidence>
<gene>
    <name evidence="2" type="ORF">RRG08_058737</name>
</gene>
<evidence type="ECO:0000256" key="1">
    <source>
        <dbReference type="SAM" id="MobiDB-lite"/>
    </source>
</evidence>
<dbReference type="EMBL" id="JAWDGP010005269">
    <property type="protein sequence ID" value="KAK3758467.1"/>
    <property type="molecule type" value="Genomic_DNA"/>
</dbReference>
<organism evidence="2 3">
    <name type="scientific">Elysia crispata</name>
    <name type="common">lettuce slug</name>
    <dbReference type="NCBI Taxonomy" id="231223"/>
    <lineage>
        <taxon>Eukaryota</taxon>
        <taxon>Metazoa</taxon>
        <taxon>Spiralia</taxon>
        <taxon>Lophotrochozoa</taxon>
        <taxon>Mollusca</taxon>
        <taxon>Gastropoda</taxon>
        <taxon>Heterobranchia</taxon>
        <taxon>Euthyneura</taxon>
        <taxon>Panpulmonata</taxon>
        <taxon>Sacoglossa</taxon>
        <taxon>Placobranchoidea</taxon>
        <taxon>Plakobranchidae</taxon>
        <taxon>Elysia</taxon>
    </lineage>
</organism>
<proteinExistence type="predicted"/>